<keyword evidence="3" id="KW-1185">Reference proteome</keyword>
<dbReference type="PANTHER" id="PTHR46656:SF3">
    <property type="entry name" value="PUTATIVE-RELATED"/>
    <property type="match status" value="1"/>
</dbReference>
<organism evidence="2 3">
    <name type="scientific">Fimbriiglobus ruber</name>
    <dbReference type="NCBI Taxonomy" id="1908690"/>
    <lineage>
        <taxon>Bacteria</taxon>
        <taxon>Pseudomonadati</taxon>
        <taxon>Planctomycetota</taxon>
        <taxon>Planctomycetia</taxon>
        <taxon>Gemmatales</taxon>
        <taxon>Gemmataceae</taxon>
        <taxon>Fimbriiglobus</taxon>
    </lineage>
</organism>
<gene>
    <name evidence="2" type="ORF">FRUB_01601</name>
</gene>
<keyword evidence="2" id="KW-0808">Transferase</keyword>
<protein>
    <submittedName>
        <fullName evidence="2">Glycosyltransferase</fullName>
    </submittedName>
</protein>
<evidence type="ECO:0000259" key="1">
    <source>
        <dbReference type="Pfam" id="PF00534"/>
    </source>
</evidence>
<evidence type="ECO:0000313" key="2">
    <source>
        <dbReference type="EMBL" id="OWK45270.1"/>
    </source>
</evidence>
<comment type="caution">
    <text evidence="2">The sequence shown here is derived from an EMBL/GenBank/DDBJ whole genome shotgun (WGS) entry which is preliminary data.</text>
</comment>
<dbReference type="GO" id="GO:0016757">
    <property type="term" value="F:glycosyltransferase activity"/>
    <property type="evidence" value="ECO:0007669"/>
    <property type="project" value="InterPro"/>
</dbReference>
<dbReference type="InterPro" id="IPR001296">
    <property type="entry name" value="Glyco_trans_1"/>
</dbReference>
<dbReference type="EMBL" id="NIDE01000002">
    <property type="protein sequence ID" value="OWK45270.1"/>
    <property type="molecule type" value="Genomic_DNA"/>
</dbReference>
<evidence type="ECO:0000313" key="3">
    <source>
        <dbReference type="Proteomes" id="UP000214646"/>
    </source>
</evidence>
<name>A0A225DUS5_9BACT</name>
<dbReference type="RefSeq" id="WP_088253021.1">
    <property type="nucleotide sequence ID" value="NZ_NIDE01000002.1"/>
</dbReference>
<dbReference type="PANTHER" id="PTHR46656">
    <property type="entry name" value="PUTATIVE-RELATED"/>
    <property type="match status" value="1"/>
</dbReference>
<feature type="domain" description="Glycosyl transferase family 1" evidence="1">
    <location>
        <begin position="486"/>
        <end position="650"/>
    </location>
</feature>
<dbReference type="SUPFAM" id="SSF53756">
    <property type="entry name" value="UDP-Glycosyltransferase/glycogen phosphorylase"/>
    <property type="match status" value="1"/>
</dbReference>
<dbReference type="Pfam" id="PF00534">
    <property type="entry name" value="Glycos_transf_1"/>
    <property type="match status" value="1"/>
</dbReference>
<dbReference type="Proteomes" id="UP000214646">
    <property type="component" value="Unassembled WGS sequence"/>
</dbReference>
<dbReference type="Gene3D" id="3.40.50.2000">
    <property type="entry name" value="Glycogen Phosphorylase B"/>
    <property type="match status" value="1"/>
</dbReference>
<accession>A0A225DUS5</accession>
<reference evidence="3" key="1">
    <citation type="submission" date="2017-06" db="EMBL/GenBank/DDBJ databases">
        <title>Genome analysis of Fimbriiglobus ruber SP5, the first member of the order Planctomycetales with confirmed chitinolytic capability.</title>
        <authorList>
            <person name="Ravin N.V."/>
            <person name="Rakitin A.L."/>
            <person name="Ivanova A.A."/>
            <person name="Beletsky A.V."/>
            <person name="Kulichevskaya I.S."/>
            <person name="Mardanov A.V."/>
            <person name="Dedysh S.N."/>
        </authorList>
    </citation>
    <scope>NUCLEOTIDE SEQUENCE [LARGE SCALE GENOMIC DNA]</scope>
    <source>
        <strain evidence="3">SP5</strain>
    </source>
</reference>
<dbReference type="OrthoDB" id="276857at2"/>
<proteinExistence type="predicted"/>
<sequence length="679" mass="75980">MSPPAIPVRPRRPLLRRIADRVRRTVRDWWRGETDDTFFDVHNLRALNAILARHDVPPVHADPRQAEAGVPGAARFVLGLLASDRRLRRRFPDALSAGPGGAFCEWLATAGPARYGLSAGAIANVRAAFVAGSERIKRIYELREDMRTVFVFGMTPHPDRAKFLNWILTHGSSDCGQTLTPEEAVWFFYERDETPDRGLVPSYLLEPSWQRAVPHALTPFGWAEFVQYLRGRYGIGGRWLDRAVLVPPYRPWDDLTLLRRAKPVLGETFPEAAGRAGDADAVIAWLAARPDLPAVSVDWRRRLREDITAGVPVAPSVNVLGHFRYTSGLQEAAAGIVTAVERAGGRVARRDLPVLYEADWTDRERYQGVELFDTTVYVASVNTFPDLWYPRCGLDRRAGVRRIAVWYWELEDLPPEWLDQIGWADEGWAPTRFIADAFRKHVSFPVVPMLPGIELPAFAPKPRAHFGLSDDRFLFLFSFDMNSVMLRKNPLAVIEAFRRAFRPGDGAHLVIKVSRGQANPTGFAQLTAAAAAVPNVTLVNRILPREDTLALLATADCYVSLHRSEGLGLGMAESMLMGKPVIATAYSGNMDFMTPDTSYLVDYRKVPITEDLFPYPKGCLWAEPSVEHAADLMRRVFDRREDARAVGARAQATLRELLPMKAYSERLLARLTNRAPAGG</sequence>
<dbReference type="CDD" id="cd03801">
    <property type="entry name" value="GT4_PimA-like"/>
    <property type="match status" value="1"/>
</dbReference>
<dbReference type="AlphaFoldDB" id="A0A225DUS5"/>